<evidence type="ECO:0000259" key="1">
    <source>
        <dbReference type="PROSITE" id="PS50943"/>
    </source>
</evidence>
<dbReference type="GO" id="GO:0003677">
    <property type="term" value="F:DNA binding"/>
    <property type="evidence" value="ECO:0007669"/>
    <property type="project" value="InterPro"/>
</dbReference>
<dbReference type="AlphaFoldDB" id="R4K691"/>
<dbReference type="KEGG" id="cpas:Clopa_0075"/>
<dbReference type="Gene3D" id="1.10.260.40">
    <property type="entry name" value="lambda repressor-like DNA-binding domains"/>
    <property type="match status" value="1"/>
</dbReference>
<sequence length="63" mass="7160">MNKLKEMRTKKKLSFRELSKLTGVSPSYLCDLESGKSNNPRIGTKILISKGLKTPVDELFFNE</sequence>
<evidence type="ECO:0000313" key="3">
    <source>
        <dbReference type="Proteomes" id="UP000013523"/>
    </source>
</evidence>
<dbReference type="PATRIC" id="fig|86416.3.peg.67"/>
<dbReference type="InterPro" id="IPR010982">
    <property type="entry name" value="Lambda_DNA-bd_dom_sf"/>
</dbReference>
<dbReference type="Proteomes" id="UP000013523">
    <property type="component" value="Chromosome"/>
</dbReference>
<accession>R4K691</accession>
<reference evidence="2 3" key="1">
    <citation type="submission" date="2012-01" db="EMBL/GenBank/DDBJ databases">
        <title>Complete sequence of chromosome of Clostridium pasteurianum BC1.</title>
        <authorList>
            <consortium name="US DOE Joint Genome Institute"/>
            <person name="Lucas S."/>
            <person name="Han J."/>
            <person name="Lapidus A."/>
            <person name="Cheng J.-F."/>
            <person name="Goodwin L."/>
            <person name="Pitluck S."/>
            <person name="Peters L."/>
            <person name="Mikhailova N."/>
            <person name="Teshima H."/>
            <person name="Detter J.C."/>
            <person name="Han C."/>
            <person name="Tapia R."/>
            <person name="Land M."/>
            <person name="Hauser L."/>
            <person name="Kyrpides N."/>
            <person name="Ivanova N."/>
            <person name="Pagani I."/>
            <person name="Dunn J."/>
            <person name="Taghavi S."/>
            <person name="Francis A."/>
            <person name="van der Lelie D."/>
            <person name="Woyke T."/>
        </authorList>
    </citation>
    <scope>NUCLEOTIDE SEQUENCE [LARGE SCALE GENOMIC DNA]</scope>
    <source>
        <strain evidence="2 3">BC1</strain>
    </source>
</reference>
<gene>
    <name evidence="2" type="ORF">Clopa_0075</name>
</gene>
<dbReference type="PROSITE" id="PS50943">
    <property type="entry name" value="HTH_CROC1"/>
    <property type="match status" value="1"/>
</dbReference>
<dbReference type="CDD" id="cd00093">
    <property type="entry name" value="HTH_XRE"/>
    <property type="match status" value="1"/>
</dbReference>
<dbReference type="HOGENOM" id="CLU_066192_29_2_9"/>
<dbReference type="STRING" id="86416.Clopa_0075"/>
<keyword evidence="3" id="KW-1185">Reference proteome</keyword>
<dbReference type="SUPFAM" id="SSF47413">
    <property type="entry name" value="lambda repressor-like DNA-binding domains"/>
    <property type="match status" value="1"/>
</dbReference>
<organism evidence="2 3">
    <name type="scientific">Clostridium pasteurianum BC1</name>
    <dbReference type="NCBI Taxonomy" id="86416"/>
    <lineage>
        <taxon>Bacteria</taxon>
        <taxon>Bacillati</taxon>
        <taxon>Bacillota</taxon>
        <taxon>Clostridia</taxon>
        <taxon>Eubacteriales</taxon>
        <taxon>Clostridiaceae</taxon>
        <taxon>Clostridium</taxon>
    </lineage>
</organism>
<dbReference type="InterPro" id="IPR001387">
    <property type="entry name" value="Cro/C1-type_HTH"/>
</dbReference>
<dbReference type="EMBL" id="CP003261">
    <property type="protein sequence ID" value="AGK95175.1"/>
    <property type="molecule type" value="Genomic_DNA"/>
</dbReference>
<protein>
    <submittedName>
        <fullName evidence="2">Putative transcriptional regulator</fullName>
    </submittedName>
</protein>
<dbReference type="SMART" id="SM00530">
    <property type="entry name" value="HTH_XRE"/>
    <property type="match status" value="1"/>
</dbReference>
<proteinExistence type="predicted"/>
<evidence type="ECO:0000313" key="2">
    <source>
        <dbReference type="EMBL" id="AGK95175.1"/>
    </source>
</evidence>
<name>R4K691_CLOPA</name>
<dbReference type="Pfam" id="PF01381">
    <property type="entry name" value="HTH_3"/>
    <property type="match status" value="1"/>
</dbReference>
<feature type="domain" description="HTH cro/C1-type" evidence="1">
    <location>
        <begin position="4"/>
        <end position="59"/>
    </location>
</feature>